<feature type="transmembrane region" description="Helical" evidence="5">
    <location>
        <begin position="127"/>
        <end position="143"/>
    </location>
</feature>
<evidence type="ECO:0000256" key="5">
    <source>
        <dbReference type="SAM" id="Phobius"/>
    </source>
</evidence>
<dbReference type="EMBL" id="LKCM01000364">
    <property type="protein sequence ID" value="KPQ41392.1"/>
    <property type="molecule type" value="Genomic_DNA"/>
</dbReference>
<protein>
    <submittedName>
        <fullName evidence="6">Prenyltransferase</fullName>
    </submittedName>
</protein>
<feature type="transmembrane region" description="Helical" evidence="5">
    <location>
        <begin position="23"/>
        <end position="50"/>
    </location>
</feature>
<keyword evidence="2 5" id="KW-0812">Transmembrane</keyword>
<accession>A0A0P7ZA97</accession>
<comment type="subcellular location">
    <subcellularLocation>
        <location evidence="1">Cell membrane</location>
        <topology evidence="1">Multi-pass membrane protein</topology>
    </subcellularLocation>
</comment>
<keyword evidence="3 5" id="KW-1133">Transmembrane helix</keyword>
<sequence>MENLFPPNKEKIMSEYKNILKKISLLTFNFVSFLSISSILIALVGILLPYFTFLMYNIKPDFYLLLSSYLLTFTVYSIDKLSNINEDSISLPERAEFIVRYRKILIYVTIASYIVALTLTFLKNTLALSVILFPLCIGLIYSIKISNFRLKDIPALKNISIALSWAVVGTFLPLAVSFKPFASIVLVFSFIFVKCFINSVLFDVRDIEGDRVNGVRTIPVLLGLNNTKYLLLTLNSTLIPWLMIAYFKGYFHKYIIIIIILTILYGHLYTVHFCKKNLKIGKSLDLLVDGEWIYISIFAFFFR</sequence>
<feature type="transmembrane region" description="Helical" evidence="5">
    <location>
        <begin position="104"/>
        <end position="121"/>
    </location>
</feature>
<dbReference type="GO" id="GO:0005886">
    <property type="term" value="C:plasma membrane"/>
    <property type="evidence" value="ECO:0007669"/>
    <property type="project" value="UniProtKB-SubCell"/>
</dbReference>
<feature type="transmembrane region" description="Helical" evidence="5">
    <location>
        <begin position="155"/>
        <end position="175"/>
    </location>
</feature>
<dbReference type="Pfam" id="PF01040">
    <property type="entry name" value="UbiA"/>
    <property type="match status" value="1"/>
</dbReference>
<dbReference type="AlphaFoldDB" id="A0A0P7ZA97"/>
<feature type="transmembrane region" description="Helical" evidence="5">
    <location>
        <begin position="181"/>
        <end position="202"/>
    </location>
</feature>
<dbReference type="GO" id="GO:0016765">
    <property type="term" value="F:transferase activity, transferring alkyl or aryl (other than methyl) groups"/>
    <property type="evidence" value="ECO:0007669"/>
    <property type="project" value="InterPro"/>
</dbReference>
<keyword evidence="6" id="KW-0808">Transferase</keyword>
<feature type="transmembrane region" description="Helical" evidence="5">
    <location>
        <begin position="62"/>
        <end position="78"/>
    </location>
</feature>
<evidence type="ECO:0000313" key="6">
    <source>
        <dbReference type="EMBL" id="KPQ41392.1"/>
    </source>
</evidence>
<gene>
    <name evidence="6" type="primary">ubiA_7</name>
    <name evidence="6" type="ORF">MPEBLZ_04032</name>
</gene>
<feature type="transmembrane region" description="Helical" evidence="5">
    <location>
        <begin position="254"/>
        <end position="274"/>
    </location>
</feature>
<feature type="transmembrane region" description="Helical" evidence="5">
    <location>
        <begin position="229"/>
        <end position="248"/>
    </location>
</feature>
<evidence type="ECO:0000256" key="2">
    <source>
        <dbReference type="ARBA" id="ARBA00022692"/>
    </source>
</evidence>
<keyword evidence="4 5" id="KW-0472">Membrane</keyword>
<evidence type="ECO:0000256" key="3">
    <source>
        <dbReference type="ARBA" id="ARBA00022989"/>
    </source>
</evidence>
<dbReference type="InterPro" id="IPR000537">
    <property type="entry name" value="UbiA_prenyltransferase"/>
</dbReference>
<evidence type="ECO:0000256" key="4">
    <source>
        <dbReference type="ARBA" id="ARBA00023136"/>
    </source>
</evidence>
<organism evidence="6 7">
    <name type="scientific">Candidatus Methanoperedens nitratireducens</name>
    <dbReference type="NCBI Taxonomy" id="1392998"/>
    <lineage>
        <taxon>Archaea</taxon>
        <taxon>Methanobacteriati</taxon>
        <taxon>Methanobacteriota</taxon>
        <taxon>Stenosarchaea group</taxon>
        <taxon>Methanomicrobia</taxon>
        <taxon>Methanosarcinales</taxon>
        <taxon>ANME-2 cluster</taxon>
        <taxon>Candidatus Methanoperedentaceae</taxon>
        <taxon>Candidatus Methanoperedens</taxon>
    </lineage>
</organism>
<comment type="caution">
    <text evidence="6">The sequence shown here is derived from an EMBL/GenBank/DDBJ whole genome shotgun (WGS) entry which is preliminary data.</text>
</comment>
<dbReference type="Proteomes" id="UP000050360">
    <property type="component" value="Unassembled WGS sequence"/>
</dbReference>
<evidence type="ECO:0000313" key="7">
    <source>
        <dbReference type="Proteomes" id="UP000050360"/>
    </source>
</evidence>
<proteinExistence type="predicted"/>
<reference evidence="6 7" key="1">
    <citation type="submission" date="2015-09" db="EMBL/GenBank/DDBJ databases">
        <title>A metagenomics-based metabolic model of nitrate-dependent anaerobic oxidation of methane by Methanoperedens-like archaea.</title>
        <authorList>
            <person name="Arshad A."/>
            <person name="Speth D.R."/>
            <person name="De Graaf R.M."/>
            <person name="Op Den Camp H.J."/>
            <person name="Jetten M.S."/>
            <person name="Welte C.U."/>
        </authorList>
    </citation>
    <scope>NUCLEOTIDE SEQUENCE [LARGE SCALE GENOMIC DNA]</scope>
</reference>
<evidence type="ECO:0000256" key="1">
    <source>
        <dbReference type="ARBA" id="ARBA00004651"/>
    </source>
</evidence>
<name>A0A0P7ZA97_9EURY</name>